<dbReference type="Pfam" id="PF02709">
    <property type="entry name" value="Glyco_transf_7C"/>
    <property type="match status" value="1"/>
</dbReference>
<reference evidence="4" key="1">
    <citation type="submission" date="2022-10" db="EMBL/GenBank/DDBJ databases">
        <title>Algoriphagus sp. a novel bacteria isolate from halophytes salicornia europaea.</title>
        <authorList>
            <person name="Peng Y."/>
            <person name="Jiang L."/>
            <person name="Lee J."/>
        </authorList>
    </citation>
    <scope>NUCLEOTIDE SEQUENCE</scope>
    <source>
        <strain evidence="4">TR-M5</strain>
    </source>
</reference>
<dbReference type="PANTHER" id="PTHR43685:SF2">
    <property type="entry name" value="GLYCOSYLTRANSFERASE 2-LIKE DOMAIN-CONTAINING PROTEIN"/>
    <property type="match status" value="1"/>
</dbReference>
<dbReference type="EMBL" id="CP110226">
    <property type="protein sequence ID" value="UZD22896.1"/>
    <property type="molecule type" value="Genomic_DNA"/>
</dbReference>
<organism evidence="4 5">
    <name type="scientific">Algoriphagus halophytocola</name>
    <dbReference type="NCBI Taxonomy" id="2991499"/>
    <lineage>
        <taxon>Bacteria</taxon>
        <taxon>Pseudomonadati</taxon>
        <taxon>Bacteroidota</taxon>
        <taxon>Cytophagia</taxon>
        <taxon>Cytophagales</taxon>
        <taxon>Cyclobacteriaceae</taxon>
        <taxon>Algoriphagus</taxon>
    </lineage>
</organism>
<name>A0ABY6MGI2_9BACT</name>
<dbReference type="InterPro" id="IPR001173">
    <property type="entry name" value="Glyco_trans_2-like"/>
</dbReference>
<evidence type="ECO:0000313" key="5">
    <source>
        <dbReference type="Proteomes" id="UP001163156"/>
    </source>
</evidence>
<protein>
    <submittedName>
        <fullName evidence="4">Glycosyltransferase family 2 protein</fullName>
    </submittedName>
</protein>
<keyword evidence="5" id="KW-1185">Reference proteome</keyword>
<dbReference type="InterPro" id="IPR029044">
    <property type="entry name" value="Nucleotide-diphossugar_trans"/>
</dbReference>
<dbReference type="CDD" id="cd00761">
    <property type="entry name" value="Glyco_tranf_GTA_type"/>
    <property type="match status" value="1"/>
</dbReference>
<proteinExistence type="predicted"/>
<sequence>MNNYTLPTHHPLLSVIIPCYNHEKFLEEAVHSVLNSTYQEIEIIIIDDGSTDNSFDLAQKLATKHPAQLRVYAQENSGPSVARNKAISLAKGKYILPLDADDKIGRNYISQGIKILEEVENIKLVYCEAEKFGLKSGHWKLPPFCRESLAQDNMIFVSALFRKSDWAAAGGFDERMKWGWEDWEFWISLLKNGGEVKKLSCVGFYYRIHSISRRKAVTRQDKKRTINLLNEKHAVFLQQQLGGPIRNPRSWSKAINKVTPYFSLFSSYRITDNLQSLIFEKK</sequence>
<dbReference type="PANTHER" id="PTHR43685">
    <property type="entry name" value="GLYCOSYLTRANSFERASE"/>
    <property type="match status" value="1"/>
</dbReference>
<feature type="domain" description="Galactosyltransferase C-terminal" evidence="3">
    <location>
        <begin position="160"/>
        <end position="209"/>
    </location>
</feature>
<dbReference type="Gene3D" id="3.90.550.10">
    <property type="entry name" value="Spore Coat Polysaccharide Biosynthesis Protein SpsA, Chain A"/>
    <property type="match status" value="1"/>
</dbReference>
<dbReference type="SUPFAM" id="SSF53448">
    <property type="entry name" value="Nucleotide-diphospho-sugar transferases"/>
    <property type="match status" value="1"/>
</dbReference>
<dbReference type="InterPro" id="IPR027791">
    <property type="entry name" value="Galactosyl_T_C"/>
</dbReference>
<dbReference type="InterPro" id="IPR050834">
    <property type="entry name" value="Glycosyltransf_2"/>
</dbReference>
<dbReference type="RefSeq" id="WP_264809422.1">
    <property type="nucleotide sequence ID" value="NZ_CP110226.1"/>
</dbReference>
<accession>A0ABY6MGI2</accession>
<feature type="domain" description="Glycosyltransferase 2-like" evidence="2">
    <location>
        <begin position="14"/>
        <end position="140"/>
    </location>
</feature>
<evidence type="ECO:0000259" key="3">
    <source>
        <dbReference type="Pfam" id="PF02709"/>
    </source>
</evidence>
<evidence type="ECO:0000256" key="1">
    <source>
        <dbReference type="ARBA" id="ARBA00022679"/>
    </source>
</evidence>
<evidence type="ECO:0000259" key="2">
    <source>
        <dbReference type="Pfam" id="PF00535"/>
    </source>
</evidence>
<dbReference type="Pfam" id="PF00535">
    <property type="entry name" value="Glycos_transf_2"/>
    <property type="match status" value="1"/>
</dbReference>
<dbReference type="Proteomes" id="UP001163156">
    <property type="component" value="Chromosome"/>
</dbReference>
<gene>
    <name evidence="4" type="ORF">OM944_00075</name>
</gene>
<keyword evidence="1" id="KW-0808">Transferase</keyword>
<evidence type="ECO:0000313" key="4">
    <source>
        <dbReference type="EMBL" id="UZD22896.1"/>
    </source>
</evidence>